<dbReference type="Gene3D" id="3.40.50.1820">
    <property type="entry name" value="alpha/beta hydrolase"/>
    <property type="match status" value="1"/>
</dbReference>
<organism evidence="3 4">
    <name type="scientific">Evansella caseinilytica</name>
    <dbReference type="NCBI Taxonomy" id="1503961"/>
    <lineage>
        <taxon>Bacteria</taxon>
        <taxon>Bacillati</taxon>
        <taxon>Bacillota</taxon>
        <taxon>Bacilli</taxon>
        <taxon>Bacillales</taxon>
        <taxon>Bacillaceae</taxon>
        <taxon>Evansella</taxon>
    </lineage>
</organism>
<evidence type="ECO:0000256" key="1">
    <source>
        <dbReference type="ARBA" id="ARBA00022801"/>
    </source>
</evidence>
<proteinExistence type="predicted"/>
<sequence>MPYTKSDARPRIYYEIEGNGPALVFIHPPGMGHVTFRGQKEGLKPHFTVIMVDLRGNGRSETGDEPLTMPVIAEDIVHVLNDCNVEQAYVCGYSNGGSIVQEMAISFPDRVKGIILIGAFPEVNSFLLKNEFRLGIWATDKKLMNLIANVLAIAHEKETEERKELSAYVKKTSPVVLEKYYQIGLDYQATQRLEKIKCPVLLVYGQHDDYVHHYRHLFQKYVSWPVSAILVGNVAHQIPTKKVAAFNQIVKTFVKDNEKQPSPV</sequence>
<name>A0A1H3T3Q2_9BACI</name>
<dbReference type="Proteomes" id="UP000198935">
    <property type="component" value="Unassembled WGS sequence"/>
</dbReference>
<dbReference type="PRINTS" id="PR00111">
    <property type="entry name" value="ABHYDROLASE"/>
</dbReference>
<dbReference type="STRING" id="1503961.SAMN05421736_11315"/>
<evidence type="ECO:0000259" key="2">
    <source>
        <dbReference type="Pfam" id="PF00561"/>
    </source>
</evidence>
<gene>
    <name evidence="3" type="ORF">SAMN05421736_11315</name>
</gene>
<dbReference type="PANTHER" id="PTHR43798:SF31">
    <property type="entry name" value="AB HYDROLASE SUPERFAMILY PROTEIN YCLE"/>
    <property type="match status" value="1"/>
</dbReference>
<dbReference type="InterPro" id="IPR029058">
    <property type="entry name" value="AB_hydrolase_fold"/>
</dbReference>
<dbReference type="PANTHER" id="PTHR43798">
    <property type="entry name" value="MONOACYLGLYCEROL LIPASE"/>
    <property type="match status" value="1"/>
</dbReference>
<dbReference type="InterPro" id="IPR000073">
    <property type="entry name" value="AB_hydrolase_1"/>
</dbReference>
<reference evidence="4" key="1">
    <citation type="submission" date="2016-10" db="EMBL/GenBank/DDBJ databases">
        <authorList>
            <person name="Varghese N."/>
            <person name="Submissions S."/>
        </authorList>
    </citation>
    <scope>NUCLEOTIDE SEQUENCE [LARGE SCALE GENOMIC DNA]</scope>
    <source>
        <strain evidence="4">SP</strain>
    </source>
</reference>
<keyword evidence="4" id="KW-1185">Reference proteome</keyword>
<evidence type="ECO:0000313" key="3">
    <source>
        <dbReference type="EMBL" id="SDZ44670.1"/>
    </source>
</evidence>
<protein>
    <submittedName>
        <fullName evidence="3">Pimeloyl-ACP methyl ester carboxylesterase</fullName>
    </submittedName>
</protein>
<keyword evidence="1" id="KW-0378">Hydrolase</keyword>
<dbReference type="OrthoDB" id="9805423at2"/>
<dbReference type="AlphaFoldDB" id="A0A1H3T3Q2"/>
<evidence type="ECO:0000313" key="4">
    <source>
        <dbReference type="Proteomes" id="UP000198935"/>
    </source>
</evidence>
<dbReference type="SUPFAM" id="SSF53474">
    <property type="entry name" value="alpha/beta-Hydrolases"/>
    <property type="match status" value="1"/>
</dbReference>
<feature type="domain" description="AB hydrolase-1" evidence="2">
    <location>
        <begin position="21"/>
        <end position="141"/>
    </location>
</feature>
<dbReference type="Pfam" id="PF00561">
    <property type="entry name" value="Abhydrolase_1"/>
    <property type="match status" value="1"/>
</dbReference>
<accession>A0A1H3T3Q2</accession>
<dbReference type="GO" id="GO:0016020">
    <property type="term" value="C:membrane"/>
    <property type="evidence" value="ECO:0007669"/>
    <property type="project" value="TreeGrafter"/>
</dbReference>
<dbReference type="EMBL" id="FNPI01000013">
    <property type="protein sequence ID" value="SDZ44670.1"/>
    <property type="molecule type" value="Genomic_DNA"/>
</dbReference>
<dbReference type="InterPro" id="IPR050266">
    <property type="entry name" value="AB_hydrolase_sf"/>
</dbReference>
<dbReference type="GO" id="GO:0016787">
    <property type="term" value="F:hydrolase activity"/>
    <property type="evidence" value="ECO:0007669"/>
    <property type="project" value="UniProtKB-KW"/>
</dbReference>